<organism evidence="2 3">
    <name type="scientific">Actinacidiphila paucisporea</name>
    <dbReference type="NCBI Taxonomy" id="310782"/>
    <lineage>
        <taxon>Bacteria</taxon>
        <taxon>Bacillati</taxon>
        <taxon>Actinomycetota</taxon>
        <taxon>Actinomycetes</taxon>
        <taxon>Kitasatosporales</taxon>
        <taxon>Streptomycetaceae</taxon>
        <taxon>Actinacidiphila</taxon>
    </lineage>
</organism>
<name>A0A1M6Z671_9ACTN</name>
<dbReference type="RefSeq" id="WP_073495009.1">
    <property type="nucleotide sequence ID" value="NZ_FRBI01000003.1"/>
</dbReference>
<feature type="region of interest" description="Disordered" evidence="1">
    <location>
        <begin position="104"/>
        <end position="126"/>
    </location>
</feature>
<protein>
    <submittedName>
        <fullName evidence="2">Uncharacterized protein</fullName>
    </submittedName>
</protein>
<evidence type="ECO:0000256" key="1">
    <source>
        <dbReference type="SAM" id="MobiDB-lite"/>
    </source>
</evidence>
<dbReference type="OrthoDB" id="4239955at2"/>
<dbReference type="STRING" id="310782.SAMN05216499_103232"/>
<accession>A0A1M6Z671</accession>
<dbReference type="EMBL" id="FRBI01000003">
    <property type="protein sequence ID" value="SHL25917.1"/>
    <property type="molecule type" value="Genomic_DNA"/>
</dbReference>
<keyword evidence="3" id="KW-1185">Reference proteome</keyword>
<dbReference type="Proteomes" id="UP000184111">
    <property type="component" value="Unassembled WGS sequence"/>
</dbReference>
<evidence type="ECO:0000313" key="2">
    <source>
        <dbReference type="EMBL" id="SHL25917.1"/>
    </source>
</evidence>
<gene>
    <name evidence="2" type="ORF">SAMN05216499_103232</name>
</gene>
<reference evidence="2 3" key="1">
    <citation type="submission" date="2016-11" db="EMBL/GenBank/DDBJ databases">
        <authorList>
            <person name="Jaros S."/>
            <person name="Januszkiewicz K."/>
            <person name="Wedrychowicz H."/>
        </authorList>
    </citation>
    <scope>NUCLEOTIDE SEQUENCE [LARGE SCALE GENOMIC DNA]</scope>
    <source>
        <strain evidence="2 3">CGMCC 4.2025</strain>
    </source>
</reference>
<proteinExistence type="predicted"/>
<sequence length="126" mass="13903">MNPVGTDQCEAATYLPPHLRSELLRTHPTVDRLLVVEDLVCVLGAHSVGEHYAVLYDHFPAPVMGALWTRWDTGESPDSFWIRPDCTSFSPRRAACGHFLAHPGPHSWEAEERDGQRSAAEGGRAG</sequence>
<dbReference type="AlphaFoldDB" id="A0A1M6Z671"/>
<evidence type="ECO:0000313" key="3">
    <source>
        <dbReference type="Proteomes" id="UP000184111"/>
    </source>
</evidence>